<dbReference type="InterPro" id="IPR029063">
    <property type="entry name" value="SAM-dependent_MTases_sf"/>
</dbReference>
<dbReference type="GO" id="GO:0008170">
    <property type="term" value="F:N-methyltransferase activity"/>
    <property type="evidence" value="ECO:0007669"/>
    <property type="project" value="InterPro"/>
</dbReference>
<accession>A0A1X0ZMI9</accession>
<reference evidence="3 5" key="1">
    <citation type="submission" date="2017-04" db="EMBL/GenBank/DDBJ databases">
        <title>Presence of VIM-2 positive Pseudomonas species in chickens and their surrounding environment.</title>
        <authorList>
            <person name="Zhang R."/>
        </authorList>
    </citation>
    <scope>NUCLEOTIDE SEQUENCE [LARGE SCALE GENOMIC DNA]</scope>
    <source>
        <strain evidence="3 5">DZ-C18</strain>
    </source>
</reference>
<dbReference type="SUPFAM" id="SSF53335">
    <property type="entry name" value="S-adenosyl-L-methionine-dependent methyltransferases"/>
    <property type="match status" value="1"/>
</dbReference>
<dbReference type="Gene3D" id="3.40.50.150">
    <property type="entry name" value="Vaccinia Virus protein VP39"/>
    <property type="match status" value="1"/>
</dbReference>
<organism evidence="3 5">
    <name type="scientific">Pseudomonas putida</name>
    <name type="common">Arthrobacter siderocapsulatus</name>
    <dbReference type="NCBI Taxonomy" id="303"/>
    <lineage>
        <taxon>Bacteria</taxon>
        <taxon>Pseudomonadati</taxon>
        <taxon>Pseudomonadota</taxon>
        <taxon>Gammaproteobacteria</taxon>
        <taxon>Pseudomonadales</taxon>
        <taxon>Pseudomonadaceae</taxon>
        <taxon>Pseudomonas</taxon>
    </lineage>
</organism>
<dbReference type="Proteomes" id="UP000516786">
    <property type="component" value="Plasmid pZXPA-20-602k"/>
</dbReference>
<evidence type="ECO:0000256" key="1">
    <source>
        <dbReference type="ARBA" id="ARBA00006594"/>
    </source>
</evidence>
<dbReference type="EMBL" id="CP061724">
    <property type="protein sequence ID" value="QOD01359.1"/>
    <property type="molecule type" value="Genomic_DNA"/>
</dbReference>
<gene>
    <name evidence="3" type="ORF">B7H17_24390</name>
    <name evidence="4" type="ORF">ID616_32745</name>
</gene>
<keyword evidence="4" id="KW-0489">Methyltransferase</keyword>
<sequence>MAKIKEHLKAMASTIDGIRYYPAQSVFTDFVEMAAIAIRNACDQAGHEAREAQYLKLIHKYKPEDRHRFSVLLHHLTMALHEEPSDVLGELYMSLGVASAARGQFFTPPSISNLLSLLAMDTNRIHKEVAQKGFITLSEPSCGSGAMVISFANKLLEMGINHQQHLHVTLVDLDVRAVHMAFIQLSLMHVPAVVVYGNTLTLQEFDHWYTPSHGMQGFNGKLKRGFALESEMGRAYLDTGHLPIEEDSELALVARAPRVKNVCTQGATL</sequence>
<dbReference type="GO" id="GO:0032259">
    <property type="term" value="P:methylation"/>
    <property type="evidence" value="ECO:0007669"/>
    <property type="project" value="UniProtKB-KW"/>
</dbReference>
<dbReference type="InterPro" id="IPR003356">
    <property type="entry name" value="DNA_methylase_A-5"/>
</dbReference>
<feature type="domain" description="DNA methylase adenine-specific" evidence="2">
    <location>
        <begin position="99"/>
        <end position="203"/>
    </location>
</feature>
<keyword evidence="4" id="KW-0808">Transferase</keyword>
<evidence type="ECO:0000259" key="2">
    <source>
        <dbReference type="Pfam" id="PF02384"/>
    </source>
</evidence>
<proteinExistence type="inferred from homology"/>
<name>A0A1X0ZMI9_PSEPU</name>
<geneLocation type="plasmid" evidence="4 6">
    <name>pZXPA-20-602k</name>
</geneLocation>
<dbReference type="AlphaFoldDB" id="A0A1X0ZMI9"/>
<evidence type="ECO:0000313" key="3">
    <source>
        <dbReference type="EMBL" id="ORL58674.1"/>
    </source>
</evidence>
<evidence type="ECO:0000313" key="6">
    <source>
        <dbReference type="Proteomes" id="UP000516786"/>
    </source>
</evidence>
<dbReference type="Pfam" id="PF02384">
    <property type="entry name" value="N6_Mtase"/>
    <property type="match status" value="1"/>
</dbReference>
<dbReference type="RefSeq" id="WP_084851379.1">
    <property type="nucleotide sequence ID" value="NZ_CP061724.1"/>
</dbReference>
<evidence type="ECO:0000313" key="4">
    <source>
        <dbReference type="EMBL" id="QOD01359.1"/>
    </source>
</evidence>
<dbReference type="EMBL" id="NBWC01000049">
    <property type="protein sequence ID" value="ORL58674.1"/>
    <property type="molecule type" value="Genomic_DNA"/>
</dbReference>
<protein>
    <submittedName>
        <fullName evidence="4">SAM-dependent DNA methyltransferase</fullName>
    </submittedName>
</protein>
<dbReference type="Proteomes" id="UP000193675">
    <property type="component" value="Unassembled WGS sequence"/>
</dbReference>
<dbReference type="PRINTS" id="PR00507">
    <property type="entry name" value="N12N6MTFRASE"/>
</dbReference>
<comment type="similarity">
    <text evidence="1">Belongs to the N(4)/N(6)-methyltransferase family.</text>
</comment>
<keyword evidence="4" id="KW-0614">Plasmid</keyword>
<reference evidence="4 6" key="2">
    <citation type="submission" date="2020-09" db="EMBL/GenBank/DDBJ databases">
        <title>Co-existence of a novel multidrug-resistance efflux pump with carbapenem resistance gene blaVIM-2 in one megaplasmid in Pseudomonas putida.</title>
        <authorList>
            <person name="Peng K."/>
            <person name="Li R."/>
        </authorList>
    </citation>
    <scope>NUCLEOTIDE SEQUENCE [LARGE SCALE GENOMIC DNA]</scope>
    <source>
        <strain evidence="4 6">ZXPA-20</strain>
        <plasmid evidence="4 6">pZXPA-20-602k</plasmid>
    </source>
</reference>
<dbReference type="GO" id="GO:0003677">
    <property type="term" value="F:DNA binding"/>
    <property type="evidence" value="ECO:0007669"/>
    <property type="project" value="InterPro"/>
</dbReference>
<dbReference type="OrthoDB" id="9784823at2"/>
<evidence type="ECO:0000313" key="5">
    <source>
        <dbReference type="Proteomes" id="UP000193675"/>
    </source>
</evidence>